<gene>
    <name evidence="3" type="ORF">TSIB3V08_LOCUS484</name>
</gene>
<dbReference type="Gene3D" id="1.20.58.60">
    <property type="match status" value="1"/>
</dbReference>
<dbReference type="GO" id="GO:0010314">
    <property type="term" value="F:phosphatidylinositol-5-phosphate binding"/>
    <property type="evidence" value="ECO:0007669"/>
    <property type="project" value="TreeGrafter"/>
</dbReference>
<keyword evidence="1" id="KW-0677">Repeat</keyword>
<dbReference type="GO" id="GO:0080025">
    <property type="term" value="F:phosphatidylinositol-3,5-bisphosphate binding"/>
    <property type="evidence" value="ECO:0007669"/>
    <property type="project" value="TreeGrafter"/>
</dbReference>
<dbReference type="InterPro" id="IPR056804">
    <property type="entry name" value="Spectrin_SESTD1"/>
</dbReference>
<dbReference type="PANTHER" id="PTHR46607">
    <property type="entry name" value="SEC14 DOMAIN AND SPECTRIN REPEAT-CONTAINING PROTEIN 1"/>
    <property type="match status" value="1"/>
</dbReference>
<dbReference type="SUPFAM" id="SSF46966">
    <property type="entry name" value="Spectrin repeat"/>
    <property type="match status" value="1"/>
</dbReference>
<feature type="domain" description="SESTD1-like spectrin repeats region" evidence="2">
    <location>
        <begin position="383"/>
        <end position="484"/>
    </location>
</feature>
<proteinExistence type="predicted"/>
<name>A0A7R9ALV9_TIMSH</name>
<dbReference type="GO" id="GO:0043325">
    <property type="term" value="F:phosphatidylinositol-3,4-bisphosphate binding"/>
    <property type="evidence" value="ECO:0007669"/>
    <property type="project" value="TreeGrafter"/>
</dbReference>
<evidence type="ECO:0000259" key="2">
    <source>
        <dbReference type="Pfam" id="PF24915"/>
    </source>
</evidence>
<evidence type="ECO:0000313" key="3">
    <source>
        <dbReference type="EMBL" id="CAD7256195.1"/>
    </source>
</evidence>
<reference evidence="3" key="1">
    <citation type="submission" date="2020-11" db="EMBL/GenBank/DDBJ databases">
        <authorList>
            <person name="Tran Van P."/>
        </authorList>
    </citation>
    <scope>NUCLEOTIDE SEQUENCE</scope>
</reference>
<dbReference type="AlphaFoldDB" id="A0A7R9ALV9"/>
<dbReference type="GO" id="GO:0005546">
    <property type="term" value="F:phosphatidylinositol-4,5-bisphosphate binding"/>
    <property type="evidence" value="ECO:0007669"/>
    <property type="project" value="TreeGrafter"/>
</dbReference>
<accession>A0A7R9ALV9</accession>
<dbReference type="Pfam" id="PF24915">
    <property type="entry name" value="Spectrin_SESTD1"/>
    <property type="match status" value="1"/>
</dbReference>
<organism evidence="3">
    <name type="scientific">Timema shepardi</name>
    <name type="common">Walking stick</name>
    <dbReference type="NCBI Taxonomy" id="629360"/>
    <lineage>
        <taxon>Eukaryota</taxon>
        <taxon>Metazoa</taxon>
        <taxon>Ecdysozoa</taxon>
        <taxon>Arthropoda</taxon>
        <taxon>Hexapoda</taxon>
        <taxon>Insecta</taxon>
        <taxon>Pterygota</taxon>
        <taxon>Neoptera</taxon>
        <taxon>Polyneoptera</taxon>
        <taxon>Phasmatodea</taxon>
        <taxon>Timematodea</taxon>
        <taxon>Timematoidea</taxon>
        <taxon>Timematidae</taxon>
        <taxon>Timema</taxon>
    </lineage>
</organism>
<protein>
    <recommendedName>
        <fullName evidence="2">SESTD1-like spectrin repeats region domain-containing protein</fullName>
    </recommendedName>
</protein>
<dbReference type="EMBL" id="OC000117">
    <property type="protein sequence ID" value="CAD7256195.1"/>
    <property type="molecule type" value="Genomic_DNA"/>
</dbReference>
<dbReference type="PANTHER" id="PTHR46607:SF1">
    <property type="entry name" value="SEC14 DOMAIN AND SPECTRIN REPEAT-CONTAINING PROTEIN 1"/>
    <property type="match status" value="1"/>
</dbReference>
<dbReference type="GO" id="GO:0070273">
    <property type="term" value="F:phosphatidylinositol-4-phosphate binding"/>
    <property type="evidence" value="ECO:0007669"/>
    <property type="project" value="TreeGrafter"/>
</dbReference>
<sequence>MPCGLPLPYKEDVGFYGGDDPIYISISRITKYVDWSQLPEELGGTWPYNHTQWIQNRIFVESFFKDAEVSLTELERLRQRLSSFKSRVRVSSVEEALTINTAVFQGTTELAHQVLQAGPELMAHLESQHTENHRRFGRSEVATPQDVVDTRARVERLLEIIRGKMELVDEARGEMERCLKDVREINILEDGVSQSGHLESTSEPVAFRRPRSMCQVALELGKEGSTSEPATFRRPRPMQQVALGVTNWILGPAEMLLNRQREVGFDVLSAEELRQEHESLELQCRVSNDLRQEAVLDWIVGDVEIGARISVRGTEGVLLYHAPSIQMQQETYGHYAELLHKIDTIPQVNVSLPEDLKSQRDFMDFVCRSFATRLERRRNVLITSLRFYRLVGEYFEETSVVFESMLKYSPVEDLDTASSTLKDLEEDQGNIDLLEQEVLKEGEKLADILSMPVKDALGRDVQVNYEADILNVHELLNAVCSRRKLFRDSVSLRRLTLEQVCHVAQYERDASQAVQWLRELLEVLLREHGHVGCGVLEIQTQKDDHQSFHETAKSTYEYGCQLLSAALSLRQSCKLPVDVNTSLSQELWQSWKKLQAVCQEQLTRLRVSAVFHRSVQEHCCQLRELMEAVKAMAASDDSTRRRSRLHRFLTARERLLLEVGRMVRLGRLLRTRLREPLCAEHE</sequence>
<dbReference type="GO" id="GO:0032266">
    <property type="term" value="F:phosphatidylinositol-3-phosphate binding"/>
    <property type="evidence" value="ECO:0007669"/>
    <property type="project" value="TreeGrafter"/>
</dbReference>
<evidence type="ECO:0000256" key="1">
    <source>
        <dbReference type="ARBA" id="ARBA00022737"/>
    </source>
</evidence>